<organism evidence="4 5">
    <name type="scientific">Stomoxys calcitrans</name>
    <name type="common">Stable fly</name>
    <name type="synonym">Conops calcitrans</name>
    <dbReference type="NCBI Taxonomy" id="35570"/>
    <lineage>
        <taxon>Eukaryota</taxon>
        <taxon>Metazoa</taxon>
        <taxon>Ecdysozoa</taxon>
        <taxon>Arthropoda</taxon>
        <taxon>Hexapoda</taxon>
        <taxon>Insecta</taxon>
        <taxon>Pterygota</taxon>
        <taxon>Neoptera</taxon>
        <taxon>Endopterygota</taxon>
        <taxon>Diptera</taxon>
        <taxon>Brachycera</taxon>
        <taxon>Muscomorpha</taxon>
        <taxon>Muscoidea</taxon>
        <taxon>Muscidae</taxon>
        <taxon>Stomoxys</taxon>
    </lineage>
</organism>
<dbReference type="GO" id="GO:0045450">
    <property type="term" value="P:bicoid mRNA localization"/>
    <property type="evidence" value="ECO:0007669"/>
    <property type="project" value="InterPro"/>
</dbReference>
<dbReference type="OrthoDB" id="8251179at2759"/>
<feature type="domain" description="Exuperantia RNAse H-like" evidence="3">
    <location>
        <begin position="42"/>
        <end position="203"/>
    </location>
</feature>
<evidence type="ECO:0000256" key="1">
    <source>
        <dbReference type="SAM" id="MobiDB-lite"/>
    </source>
</evidence>
<feature type="region of interest" description="Disordered" evidence="1">
    <location>
        <begin position="422"/>
        <end position="507"/>
    </location>
</feature>
<feature type="compositionally biased region" description="Low complexity" evidence="1">
    <location>
        <begin position="494"/>
        <end position="507"/>
    </location>
</feature>
<dbReference type="EnsemblMetazoa" id="SCAU003962-RA">
    <property type="protein sequence ID" value="SCAU003962-PA"/>
    <property type="gene ID" value="SCAU003962"/>
</dbReference>
<feature type="domain" description="Exuperantia SAM-like" evidence="2">
    <location>
        <begin position="334"/>
        <end position="405"/>
    </location>
</feature>
<proteinExistence type="predicted"/>
<feature type="region of interest" description="Disordered" evidence="1">
    <location>
        <begin position="1"/>
        <end position="35"/>
    </location>
</feature>
<name>A0A1I8P1I6_STOCA</name>
<feature type="region of interest" description="Disordered" evidence="1">
    <location>
        <begin position="233"/>
        <end position="269"/>
    </location>
</feature>
<dbReference type="STRING" id="35570.A0A1I8P1I6"/>
<keyword evidence="5" id="KW-1185">Reference proteome</keyword>
<feature type="compositionally biased region" description="Basic residues" evidence="1">
    <location>
        <begin position="422"/>
        <end position="432"/>
    </location>
</feature>
<feature type="region of interest" description="Disordered" evidence="1">
    <location>
        <begin position="531"/>
        <end position="554"/>
    </location>
</feature>
<dbReference type="Proteomes" id="UP000095300">
    <property type="component" value="Unassembled WGS sequence"/>
</dbReference>
<dbReference type="PANTHER" id="PTHR12384">
    <property type="entry name" value="MATERNAL PROTEIN EXUPERANTIA"/>
    <property type="match status" value="1"/>
</dbReference>
<dbReference type="InterPro" id="IPR037998">
    <property type="entry name" value="Exu"/>
</dbReference>
<protein>
    <submittedName>
        <fullName evidence="4">Uncharacterized protein</fullName>
    </submittedName>
</protein>
<feature type="compositionally biased region" description="Low complexity" evidence="1">
    <location>
        <begin position="233"/>
        <end position="254"/>
    </location>
</feature>
<evidence type="ECO:0000313" key="4">
    <source>
        <dbReference type="EnsemblMetazoa" id="SCAU003962-PA"/>
    </source>
</evidence>
<evidence type="ECO:0000313" key="5">
    <source>
        <dbReference type="Proteomes" id="UP000095300"/>
    </source>
</evidence>
<reference evidence="4" key="1">
    <citation type="submission" date="2020-05" db="UniProtKB">
        <authorList>
            <consortium name="EnsemblMetazoa"/>
        </authorList>
    </citation>
    <scope>IDENTIFICATION</scope>
    <source>
        <strain evidence="4">USDA</strain>
    </source>
</reference>
<dbReference type="Pfam" id="PF22123">
    <property type="entry name" value="Exu_RNase_H_like"/>
    <property type="match status" value="1"/>
</dbReference>
<dbReference type="PANTHER" id="PTHR12384:SF2">
    <property type="entry name" value="MATERNAL PROTEIN EXUPERANTIA"/>
    <property type="match status" value="1"/>
</dbReference>
<feature type="compositionally biased region" description="Polar residues" evidence="1">
    <location>
        <begin position="457"/>
        <end position="479"/>
    </location>
</feature>
<sequence>MVVSKTTPQKNGVDASPSTNGATGSSPKNSNITEKTLPKGKYTLVGIDIDTTGRRLIDEIVQLAAFTPKDHFQQYIMPYMNLNPAARQRHQVRVISIGFYRMLKSMQTYKIIKSKSEIAALRDFLDWLEALKAKDTNSQGIILLYHEERKFIPYMILESLKKYNLLDRFLVTVKSFANGLNLAKANANESLQHYTLRKLSKFLKTNNINNNNNVESNNNNTAIASSTTAKGEAAAAVAGQNPQQQQQQPKVTNQNKYSTNNEREPFDSSASVRAKLAYEVALHLSNQDSKDSLDSPIASSKLLAAINPYAQPIQSDLNELQTQNKNMERQNSFRPVFLNYFKTTLYHRVRAVKFRIFLAEHGYDLQTLNAIWTEKKRDGLVEVLQVMEELKDEDKTELADLFDSYYDPAKTTIKPIVKSINRPRNRRVRNHIRNIVPNGAASVEDAGGEPQGASGDKPQQQNQAEGGNSANVPDSTTKSPKPMRTNRKQRSPRNNNNNNNNKMNANNNNVLIKTDTEVANETPTAVAAAAAANNNNNQQPNNATPAPVAVAASN</sequence>
<accession>A0A1I8P1I6</accession>
<dbReference type="GO" id="GO:0003723">
    <property type="term" value="F:RNA binding"/>
    <property type="evidence" value="ECO:0007669"/>
    <property type="project" value="InterPro"/>
</dbReference>
<dbReference type="GO" id="GO:0042803">
    <property type="term" value="F:protein homodimerization activity"/>
    <property type="evidence" value="ECO:0007669"/>
    <property type="project" value="InterPro"/>
</dbReference>
<dbReference type="InterPro" id="IPR054362">
    <property type="entry name" value="Exu_RNase_H-like"/>
</dbReference>
<feature type="compositionally biased region" description="Polar residues" evidence="1">
    <location>
        <begin position="1"/>
        <end position="34"/>
    </location>
</feature>
<dbReference type="Pfam" id="PF18609">
    <property type="entry name" value="SAM_Exu"/>
    <property type="match status" value="1"/>
</dbReference>
<dbReference type="InterPro" id="IPR040941">
    <property type="entry name" value="SAM_Exu"/>
</dbReference>
<gene>
    <name evidence="4" type="primary">106083515</name>
</gene>
<dbReference type="AlphaFoldDB" id="A0A1I8P1I6"/>
<dbReference type="VEuPathDB" id="VectorBase:SCAU003962"/>
<evidence type="ECO:0000259" key="3">
    <source>
        <dbReference type="Pfam" id="PF22123"/>
    </source>
</evidence>
<evidence type="ECO:0000259" key="2">
    <source>
        <dbReference type="Pfam" id="PF18609"/>
    </source>
</evidence>